<sequence>MKNVLFVCTGNVCRSPMAEELLRSHLNGHQDIKVGSAGIGAVEGQPASPFAVEVMKEKGLDISRLRSRPIQQEMVRHADCIFVMTYGHLDSLLLLYPSAAEKTFMLREFQPGLSPDEREVDDPIGQSRETYRACRDQMADSMPSLLEVVRNGVGKSVGASGSMAIGLAGDASGKILKSEAAEVLREEGCLTVMLAAGGTEEFPEIAKVAAMAIASGRLQGAVLVGRSGIGLCMAANRFPSVRAVVAHSPEAARLAREQYNANVLCLGADDLGASDARASVQAWISASFHGARRELAVNQLADLGGGRGGDPVGQDLARTDERVAKAIRLEHRRQSENIELIASENFTSPAVMQAQGSCLTNKYAEGYPGRRWYGGCEFVDDVEQAAIDRAKELFGAEHANVQPHSGAQANTAVYFAFLKHGDKILTMDLAHGGHLTHGHPKNFSGMFYTVKHYGVDPKTERVDYDLLEKAAIEFQPKMITVGASAYSRLLDYARMREIADKVGALLFADMAHVSGLVAGGVHPNPVPHADFVTTTTHKGLRGPRGGIILCKAKYAKEIDSMVFPGVQGGPLMHVIAGKAICFLEALKPEFKEYQAQVVRNARALAEGLKRHGYRIVSGGTDNHLLLVDLRPMGMDGKVAQEALDAAGITANKNSIPFDTASPMRPSGIRLGTPAMTTRGMKESEMFDIANLIHEALQMRNDPAALERVREEVRRLTADFPLAS</sequence>
<evidence type="ECO:0000256" key="10">
    <source>
        <dbReference type="ARBA" id="ARBA00022605"/>
    </source>
</evidence>
<evidence type="ECO:0000256" key="14">
    <source>
        <dbReference type="HAMAP-Rule" id="MF_00051"/>
    </source>
</evidence>
<evidence type="ECO:0000256" key="7">
    <source>
        <dbReference type="ARBA" id="ARBA00011738"/>
    </source>
</evidence>
<evidence type="ECO:0000256" key="6">
    <source>
        <dbReference type="ARBA" id="ARBA00011063"/>
    </source>
</evidence>
<reference evidence="17 18" key="1">
    <citation type="submission" date="2015-10" db="EMBL/GenBank/DDBJ databases">
        <title>Metagenome-Assembled Genomes uncover a global brackish microbiome.</title>
        <authorList>
            <person name="Hugerth L.W."/>
            <person name="Larsson J."/>
            <person name="Alneberg J."/>
            <person name="Lindh M.V."/>
            <person name="Legrand C."/>
            <person name="Pinhassi J."/>
            <person name="Andersson A.F."/>
        </authorList>
    </citation>
    <scope>NUCLEOTIDE SEQUENCE [LARGE SCALE GENOMIC DNA]</scope>
    <source>
        <strain evidence="17">BACL18 MAG-120507-bin52</strain>
    </source>
</reference>
<dbReference type="UniPathway" id="UPA00288">
    <property type="reaction ID" value="UER01023"/>
</dbReference>
<keyword evidence="11 14" id="KW-0808">Transferase</keyword>
<dbReference type="InterPro" id="IPR003500">
    <property type="entry name" value="RpiB_LacA_LacB"/>
</dbReference>
<comment type="subcellular location">
    <subcellularLocation>
        <location evidence="3 14">Cytoplasm</location>
    </subcellularLocation>
</comment>
<dbReference type="GO" id="GO:0019264">
    <property type="term" value="P:glycine biosynthetic process from serine"/>
    <property type="evidence" value="ECO:0007669"/>
    <property type="project" value="UniProtKB-UniRule"/>
</dbReference>
<dbReference type="Pfam" id="PF02502">
    <property type="entry name" value="LacAB_rpiB"/>
    <property type="match status" value="1"/>
</dbReference>
<evidence type="ECO:0000256" key="2">
    <source>
        <dbReference type="ARBA" id="ARBA00001933"/>
    </source>
</evidence>
<dbReference type="FunFam" id="3.90.1150.10:FF:000003">
    <property type="entry name" value="Serine hydroxymethyltransferase"/>
    <property type="match status" value="1"/>
</dbReference>
<evidence type="ECO:0000256" key="4">
    <source>
        <dbReference type="ARBA" id="ARBA00006376"/>
    </source>
</evidence>
<comment type="function">
    <text evidence="14">Catalyzes the reversible interconversion of serine and glycine with tetrahydrofolate (THF) serving as the one-carbon carrier. This reaction serves as the major source of one-carbon groups required for the biosynthesis of purines, thymidylate, methionine, and other important biomolecules. Also exhibits THF-independent aldolase activity toward beta-hydroxyamino acids, producing glycine and aldehydes, via a retro-aldol mechanism.</text>
</comment>
<dbReference type="GO" id="GO:0032259">
    <property type="term" value="P:methylation"/>
    <property type="evidence" value="ECO:0007669"/>
    <property type="project" value="UniProtKB-KW"/>
</dbReference>
<dbReference type="SUPFAM" id="SSF53383">
    <property type="entry name" value="PLP-dependent transferases"/>
    <property type="match status" value="1"/>
</dbReference>
<gene>
    <name evidence="14" type="primary">glyA</name>
    <name evidence="17" type="ORF">ABR82_06810</name>
</gene>
<dbReference type="InterPro" id="IPR019798">
    <property type="entry name" value="Ser_HO-MeTrfase_PLP_BS"/>
</dbReference>
<dbReference type="InterPro" id="IPR036569">
    <property type="entry name" value="RpiB_LacA_LacB_sf"/>
</dbReference>
<feature type="active site" description="Proton donor" evidence="15">
    <location>
        <position position="122"/>
    </location>
</feature>
<dbReference type="InterPro" id="IPR015424">
    <property type="entry name" value="PyrdxlP-dep_Trfase"/>
</dbReference>
<dbReference type="Gene3D" id="3.40.50.2300">
    <property type="match status" value="1"/>
</dbReference>
<dbReference type="InterPro" id="IPR036196">
    <property type="entry name" value="Ptyr_pPase_sf"/>
</dbReference>
<feature type="site" description="Plays an important role in substrate specificity" evidence="14">
    <location>
        <position position="537"/>
    </location>
</feature>
<dbReference type="HAMAP" id="MF_00051">
    <property type="entry name" value="SHMT"/>
    <property type="match status" value="1"/>
</dbReference>
<dbReference type="InterPro" id="IPR039429">
    <property type="entry name" value="SHMT-like_dom"/>
</dbReference>
<proteinExistence type="inferred from homology"/>
<evidence type="ECO:0000256" key="9">
    <source>
        <dbReference type="ARBA" id="ARBA00022563"/>
    </source>
</evidence>
<comment type="caution">
    <text evidence="17">The sequence shown here is derived from an EMBL/GenBank/DDBJ whole genome shotgun (WGS) entry which is preliminary data.</text>
</comment>
<comment type="pathway">
    <text evidence="14">Amino-acid biosynthesis; glycine biosynthesis; glycine from L-serine: step 1/1.</text>
</comment>
<dbReference type="Gene3D" id="3.40.1400.10">
    <property type="entry name" value="Sugar-phosphate isomerase, RpiB/LacA/LacB"/>
    <property type="match status" value="1"/>
</dbReference>
<evidence type="ECO:0000256" key="1">
    <source>
        <dbReference type="ARBA" id="ARBA00001528"/>
    </source>
</evidence>
<keyword evidence="12" id="KW-0378">Hydrolase</keyword>
<feature type="binding site" evidence="14">
    <location>
        <position position="429"/>
    </location>
    <ligand>
        <name>(6S)-5,6,7,8-tetrahydrofolate</name>
        <dbReference type="ChEBI" id="CHEBI:57453"/>
    </ligand>
</feature>
<dbReference type="Gene3D" id="3.40.640.10">
    <property type="entry name" value="Type I PLP-dependent aspartate aminotransferase-like (Major domain)"/>
    <property type="match status" value="1"/>
</dbReference>
<organism evidence="17 18">
    <name type="scientific">Verrucomicrobia subdivision 6 bacterium BACL9 MAG-120507-bin52</name>
    <dbReference type="NCBI Taxonomy" id="1655590"/>
    <lineage>
        <taxon>Bacteria</taxon>
        <taxon>Pseudomonadati</taxon>
        <taxon>Verrucomicrobiota</taxon>
        <taxon>Verrucomicrobiia</taxon>
        <taxon>Verrucomicrobiales</taxon>
        <taxon>Verrucomicrobia subdivision 6</taxon>
    </lineage>
</organism>
<comment type="cofactor">
    <cofactor evidence="2 14">
        <name>pyridoxal 5'-phosphate</name>
        <dbReference type="ChEBI" id="CHEBI:597326"/>
    </cofactor>
</comment>
<accession>A0A0R2RM72</accession>
<name>A0A0R2RM72_9BACT</name>
<dbReference type="SUPFAM" id="SSF52788">
    <property type="entry name" value="Phosphotyrosine protein phosphatases I"/>
    <property type="match status" value="1"/>
</dbReference>
<comment type="similarity">
    <text evidence="6">Belongs to the low molecular weight phosphotyrosine protein phosphatase family.</text>
</comment>
<keyword evidence="10 14" id="KW-0028">Amino-acid biosynthesis</keyword>
<dbReference type="GO" id="GO:0016861">
    <property type="term" value="F:intramolecular oxidoreductase activity, interconverting aldoses and ketoses"/>
    <property type="evidence" value="ECO:0007669"/>
    <property type="project" value="UniProtKB-ARBA"/>
</dbReference>
<evidence type="ECO:0000313" key="17">
    <source>
        <dbReference type="EMBL" id="KRO62187.1"/>
    </source>
</evidence>
<dbReference type="GO" id="GO:0004372">
    <property type="term" value="F:glycine hydroxymethyltransferase activity"/>
    <property type="evidence" value="ECO:0007669"/>
    <property type="project" value="UniProtKB-UniRule"/>
</dbReference>
<dbReference type="InterPro" id="IPR023485">
    <property type="entry name" value="Ptyr_pPase"/>
</dbReference>
<evidence type="ECO:0000256" key="15">
    <source>
        <dbReference type="PIRSR" id="PIRSR617867-1"/>
    </source>
</evidence>
<feature type="active site" evidence="15">
    <location>
        <position position="14"/>
    </location>
</feature>
<keyword evidence="8 14" id="KW-0963">Cytoplasm</keyword>
<dbReference type="InterPro" id="IPR015422">
    <property type="entry name" value="PyrdxlP-dep_Trfase_small"/>
</dbReference>
<dbReference type="CDD" id="cd16344">
    <property type="entry name" value="LMWPAP"/>
    <property type="match status" value="1"/>
</dbReference>
<feature type="binding site" evidence="14">
    <location>
        <begin position="433"/>
        <end position="435"/>
    </location>
    <ligand>
        <name>(6S)-5,6,7,8-tetrahydrofolate</name>
        <dbReference type="ChEBI" id="CHEBI:57453"/>
    </ligand>
</feature>
<dbReference type="AlphaFoldDB" id="A0A0R2RM72"/>
<dbReference type="SMART" id="SM00226">
    <property type="entry name" value="LMWPc"/>
    <property type="match status" value="1"/>
</dbReference>
<dbReference type="Proteomes" id="UP000051269">
    <property type="component" value="Unassembled WGS sequence"/>
</dbReference>
<dbReference type="InterPro" id="IPR049943">
    <property type="entry name" value="Ser_HO-MeTrfase-like"/>
</dbReference>
<keyword evidence="13 14" id="KW-0663">Pyridoxal phosphate</keyword>
<dbReference type="PANTHER" id="PTHR11680">
    <property type="entry name" value="SERINE HYDROXYMETHYLTRANSFERASE"/>
    <property type="match status" value="1"/>
</dbReference>
<comment type="caution">
    <text evidence="14">Lacks conserved residue(s) required for the propagation of feature annotation.</text>
</comment>
<protein>
    <recommendedName>
        <fullName evidence="14">Serine hydroxymethyltransferase</fullName>
        <shortName evidence="14">SHMT</shortName>
        <shortName evidence="14">Serine methylase</shortName>
        <ecNumber evidence="14">2.1.2.1</ecNumber>
    </recommendedName>
</protein>
<feature type="active site" description="Nucleophile" evidence="15">
    <location>
        <position position="8"/>
    </location>
</feature>
<feature type="domain" description="Phosphotyrosine protein phosphatase I" evidence="16">
    <location>
        <begin position="2"/>
        <end position="148"/>
    </location>
</feature>
<evidence type="ECO:0000313" key="18">
    <source>
        <dbReference type="Proteomes" id="UP000051269"/>
    </source>
</evidence>
<dbReference type="InterPro" id="IPR017867">
    <property type="entry name" value="Tyr_phospatase_low_mol_wt"/>
</dbReference>
<dbReference type="PROSITE" id="PS00096">
    <property type="entry name" value="SHMT"/>
    <property type="match status" value="1"/>
</dbReference>
<dbReference type="UniPathway" id="UPA00193"/>
<dbReference type="GO" id="GO:0005975">
    <property type="term" value="P:carbohydrate metabolic process"/>
    <property type="evidence" value="ECO:0007669"/>
    <property type="project" value="InterPro"/>
</dbReference>
<dbReference type="Gene3D" id="3.90.1150.10">
    <property type="entry name" value="Aspartate Aminotransferase, domain 1"/>
    <property type="match status" value="1"/>
</dbReference>
<keyword evidence="9 14" id="KW-0554">One-carbon metabolism</keyword>
<dbReference type="GO" id="GO:0008168">
    <property type="term" value="F:methyltransferase activity"/>
    <property type="evidence" value="ECO:0007669"/>
    <property type="project" value="UniProtKB-KW"/>
</dbReference>
<dbReference type="GO" id="GO:0030170">
    <property type="term" value="F:pyridoxal phosphate binding"/>
    <property type="evidence" value="ECO:0007669"/>
    <property type="project" value="UniProtKB-UniRule"/>
</dbReference>
<dbReference type="GO" id="GO:0005829">
    <property type="term" value="C:cytosol"/>
    <property type="evidence" value="ECO:0007669"/>
    <property type="project" value="TreeGrafter"/>
</dbReference>
<evidence type="ECO:0000259" key="16">
    <source>
        <dbReference type="SMART" id="SM00226"/>
    </source>
</evidence>
<comment type="subunit">
    <text evidence="7 14">Homodimer.</text>
</comment>
<dbReference type="Pfam" id="PF01451">
    <property type="entry name" value="LMWPc"/>
    <property type="match status" value="1"/>
</dbReference>
<dbReference type="NCBIfam" id="NF000586">
    <property type="entry name" value="PRK00011.1"/>
    <property type="match status" value="1"/>
</dbReference>
<comment type="similarity">
    <text evidence="5">Belongs to the LacAB/RpiB family.</text>
</comment>
<dbReference type="InterPro" id="IPR015421">
    <property type="entry name" value="PyrdxlP-dep_Trfase_major"/>
</dbReference>
<dbReference type="EMBL" id="LIBO01000116">
    <property type="protein sequence ID" value="KRO62187.1"/>
    <property type="molecule type" value="Genomic_DNA"/>
</dbReference>
<dbReference type="CDD" id="cd00378">
    <property type="entry name" value="SHMT"/>
    <property type="match status" value="1"/>
</dbReference>
<evidence type="ECO:0000256" key="5">
    <source>
        <dbReference type="ARBA" id="ARBA00008754"/>
    </source>
</evidence>
<evidence type="ECO:0000256" key="3">
    <source>
        <dbReference type="ARBA" id="ARBA00004496"/>
    </source>
</evidence>
<dbReference type="FunFam" id="3.40.640.10:FF:000001">
    <property type="entry name" value="Serine hydroxymethyltransferase"/>
    <property type="match status" value="1"/>
</dbReference>
<comment type="catalytic activity">
    <reaction evidence="1 14">
        <text>(6R)-5,10-methylene-5,6,7,8-tetrahydrofolate + glycine + H2O = (6S)-5,6,7,8-tetrahydrofolate + L-serine</text>
        <dbReference type="Rhea" id="RHEA:15481"/>
        <dbReference type="ChEBI" id="CHEBI:15377"/>
        <dbReference type="ChEBI" id="CHEBI:15636"/>
        <dbReference type="ChEBI" id="CHEBI:33384"/>
        <dbReference type="ChEBI" id="CHEBI:57305"/>
        <dbReference type="ChEBI" id="CHEBI:57453"/>
        <dbReference type="EC" id="2.1.2.1"/>
    </reaction>
</comment>
<dbReference type="GO" id="GO:0035999">
    <property type="term" value="P:tetrahydrofolate interconversion"/>
    <property type="evidence" value="ECO:0007669"/>
    <property type="project" value="UniProtKB-UniRule"/>
</dbReference>
<comment type="similarity">
    <text evidence="4 14">Belongs to the SHMT family.</text>
</comment>
<evidence type="ECO:0000256" key="8">
    <source>
        <dbReference type="ARBA" id="ARBA00022490"/>
    </source>
</evidence>
<dbReference type="GO" id="GO:0004725">
    <property type="term" value="F:protein tyrosine phosphatase activity"/>
    <property type="evidence" value="ECO:0007669"/>
    <property type="project" value="InterPro"/>
</dbReference>
<dbReference type="Pfam" id="PF00464">
    <property type="entry name" value="SHMT"/>
    <property type="match status" value="1"/>
</dbReference>
<dbReference type="EC" id="2.1.2.1" evidence="14"/>
<evidence type="ECO:0000256" key="13">
    <source>
        <dbReference type="ARBA" id="ARBA00022898"/>
    </source>
</evidence>
<dbReference type="SUPFAM" id="SSF89623">
    <property type="entry name" value="Ribose/Galactose isomerase RpiB/AlsB"/>
    <property type="match status" value="1"/>
</dbReference>
<feature type="modified residue" description="N6-(pyridoxal phosphate)lysine" evidence="14">
    <location>
        <position position="538"/>
    </location>
</feature>
<keyword evidence="17" id="KW-0489">Methyltransferase</keyword>
<evidence type="ECO:0000256" key="12">
    <source>
        <dbReference type="ARBA" id="ARBA00022801"/>
    </source>
</evidence>
<dbReference type="PRINTS" id="PR00719">
    <property type="entry name" value="LMWPTPASE"/>
</dbReference>
<evidence type="ECO:0000256" key="11">
    <source>
        <dbReference type="ARBA" id="ARBA00022679"/>
    </source>
</evidence>
<dbReference type="InterPro" id="IPR001085">
    <property type="entry name" value="Ser_HO-MeTrfase"/>
</dbReference>
<dbReference type="PANTHER" id="PTHR11680:SF50">
    <property type="entry name" value="SERINE HYDROXYMETHYLTRANSFERASE"/>
    <property type="match status" value="1"/>
</dbReference>
<comment type="pathway">
    <text evidence="14">One-carbon metabolism; tetrahydrofolate interconversion.</text>
</comment>